<proteinExistence type="predicted"/>
<dbReference type="Proteomes" id="UP000299102">
    <property type="component" value="Unassembled WGS sequence"/>
</dbReference>
<comment type="caution">
    <text evidence="1">The sequence shown here is derived from an EMBL/GenBank/DDBJ whole genome shotgun (WGS) entry which is preliminary data.</text>
</comment>
<dbReference type="EMBL" id="BGZK01000467">
    <property type="protein sequence ID" value="GBP45279.1"/>
    <property type="molecule type" value="Genomic_DNA"/>
</dbReference>
<accession>A0A4C1W456</accession>
<gene>
    <name evidence="1" type="ORF">EVAR_29027_1</name>
</gene>
<keyword evidence="2" id="KW-1185">Reference proteome</keyword>
<protein>
    <submittedName>
        <fullName evidence="1">Uncharacterized protein</fullName>
    </submittedName>
</protein>
<name>A0A4C1W456_EUMVA</name>
<sequence length="108" mass="12173">MRRTNEKRMRRRNVCHVRARDRDVDAPALTNALKALFETNSAVTRVDVISVRSRCSERVVPDSLIVPAEATFRSLFILEGETGVRPAALTTCTNRVMMARLSLEARSD</sequence>
<organism evidence="1 2">
    <name type="scientific">Eumeta variegata</name>
    <name type="common">Bagworm moth</name>
    <name type="synonym">Eumeta japonica</name>
    <dbReference type="NCBI Taxonomy" id="151549"/>
    <lineage>
        <taxon>Eukaryota</taxon>
        <taxon>Metazoa</taxon>
        <taxon>Ecdysozoa</taxon>
        <taxon>Arthropoda</taxon>
        <taxon>Hexapoda</taxon>
        <taxon>Insecta</taxon>
        <taxon>Pterygota</taxon>
        <taxon>Neoptera</taxon>
        <taxon>Endopterygota</taxon>
        <taxon>Lepidoptera</taxon>
        <taxon>Glossata</taxon>
        <taxon>Ditrysia</taxon>
        <taxon>Tineoidea</taxon>
        <taxon>Psychidae</taxon>
        <taxon>Oiketicinae</taxon>
        <taxon>Eumeta</taxon>
    </lineage>
</organism>
<evidence type="ECO:0000313" key="1">
    <source>
        <dbReference type="EMBL" id="GBP45279.1"/>
    </source>
</evidence>
<dbReference type="AlphaFoldDB" id="A0A4C1W456"/>
<reference evidence="1 2" key="1">
    <citation type="journal article" date="2019" name="Commun. Biol.">
        <title>The bagworm genome reveals a unique fibroin gene that provides high tensile strength.</title>
        <authorList>
            <person name="Kono N."/>
            <person name="Nakamura H."/>
            <person name="Ohtoshi R."/>
            <person name="Tomita M."/>
            <person name="Numata K."/>
            <person name="Arakawa K."/>
        </authorList>
    </citation>
    <scope>NUCLEOTIDE SEQUENCE [LARGE SCALE GENOMIC DNA]</scope>
</reference>
<evidence type="ECO:0000313" key="2">
    <source>
        <dbReference type="Proteomes" id="UP000299102"/>
    </source>
</evidence>